<dbReference type="AlphaFoldDB" id="A0A4Z2IT77"/>
<feature type="compositionally biased region" description="Acidic residues" evidence="1">
    <location>
        <begin position="71"/>
        <end position="81"/>
    </location>
</feature>
<sequence>MRRGAASGPRASCWPAGLVLDRGPRVGPRASCWPAGLVLDRGASHGAAGVVVTPEDSFLTADQTTKYTKEQEEEQEEEEPDPPDRSVLSEQSSPSLVFCTSFNTTNQQHIVFSSGVPAAAQTRLSSSENMKPGASSGTAAGWRSGVRSNDAPQNET</sequence>
<organism evidence="2 3">
    <name type="scientific">Liparis tanakae</name>
    <name type="common">Tanaka's snailfish</name>
    <dbReference type="NCBI Taxonomy" id="230148"/>
    <lineage>
        <taxon>Eukaryota</taxon>
        <taxon>Metazoa</taxon>
        <taxon>Chordata</taxon>
        <taxon>Craniata</taxon>
        <taxon>Vertebrata</taxon>
        <taxon>Euteleostomi</taxon>
        <taxon>Actinopterygii</taxon>
        <taxon>Neopterygii</taxon>
        <taxon>Teleostei</taxon>
        <taxon>Neoteleostei</taxon>
        <taxon>Acanthomorphata</taxon>
        <taxon>Eupercaria</taxon>
        <taxon>Perciformes</taxon>
        <taxon>Cottioidei</taxon>
        <taxon>Cottales</taxon>
        <taxon>Liparidae</taxon>
        <taxon>Liparis</taxon>
    </lineage>
</organism>
<accession>A0A4Z2IT77</accession>
<feature type="region of interest" description="Disordered" evidence="1">
    <location>
        <begin position="54"/>
        <end position="92"/>
    </location>
</feature>
<reference evidence="2 3" key="1">
    <citation type="submission" date="2019-03" db="EMBL/GenBank/DDBJ databases">
        <title>First draft genome of Liparis tanakae, snailfish: a comprehensive survey of snailfish specific genes.</title>
        <authorList>
            <person name="Kim W."/>
            <person name="Song I."/>
            <person name="Jeong J.-H."/>
            <person name="Kim D."/>
            <person name="Kim S."/>
            <person name="Ryu S."/>
            <person name="Song J.Y."/>
            <person name="Lee S.K."/>
        </authorList>
    </citation>
    <scope>NUCLEOTIDE SEQUENCE [LARGE SCALE GENOMIC DNA]</scope>
    <source>
        <tissue evidence="2">Muscle</tissue>
    </source>
</reference>
<feature type="compositionally biased region" description="Polar residues" evidence="1">
    <location>
        <begin position="146"/>
        <end position="156"/>
    </location>
</feature>
<name>A0A4Z2IT77_9TELE</name>
<comment type="caution">
    <text evidence="2">The sequence shown here is derived from an EMBL/GenBank/DDBJ whole genome shotgun (WGS) entry which is preliminary data.</text>
</comment>
<dbReference type="EMBL" id="SRLO01000050">
    <property type="protein sequence ID" value="TNN80798.1"/>
    <property type="molecule type" value="Genomic_DNA"/>
</dbReference>
<keyword evidence="3" id="KW-1185">Reference proteome</keyword>
<evidence type="ECO:0000313" key="3">
    <source>
        <dbReference type="Proteomes" id="UP000314294"/>
    </source>
</evidence>
<gene>
    <name evidence="2" type="ORF">EYF80_008803</name>
</gene>
<evidence type="ECO:0000313" key="2">
    <source>
        <dbReference type="EMBL" id="TNN80798.1"/>
    </source>
</evidence>
<evidence type="ECO:0000256" key="1">
    <source>
        <dbReference type="SAM" id="MobiDB-lite"/>
    </source>
</evidence>
<dbReference type="Proteomes" id="UP000314294">
    <property type="component" value="Unassembled WGS sequence"/>
</dbReference>
<feature type="region of interest" description="Disordered" evidence="1">
    <location>
        <begin position="118"/>
        <end position="156"/>
    </location>
</feature>
<protein>
    <submittedName>
        <fullName evidence="2">Uncharacterized protein</fullName>
    </submittedName>
</protein>
<proteinExistence type="predicted"/>